<feature type="DNA-binding region" description="H-T-H motif" evidence="2">
    <location>
        <begin position="43"/>
        <end position="62"/>
    </location>
</feature>
<proteinExistence type="predicted"/>
<dbReference type="PANTHER" id="PTHR30055:SF146">
    <property type="entry name" value="HTH-TYPE TRANSCRIPTIONAL DUAL REGULATOR CECR"/>
    <property type="match status" value="1"/>
</dbReference>
<feature type="region of interest" description="Disordered" evidence="3">
    <location>
        <begin position="1"/>
        <end position="21"/>
    </location>
</feature>
<evidence type="ECO:0000256" key="2">
    <source>
        <dbReference type="PROSITE-ProRule" id="PRU00335"/>
    </source>
</evidence>
<dbReference type="InterPro" id="IPR050109">
    <property type="entry name" value="HTH-type_TetR-like_transc_reg"/>
</dbReference>
<evidence type="ECO:0000313" key="5">
    <source>
        <dbReference type="EMBL" id="MCT2582226.1"/>
    </source>
</evidence>
<dbReference type="EMBL" id="JAFFZE010000004">
    <property type="protein sequence ID" value="MCT2582226.1"/>
    <property type="molecule type" value="Genomic_DNA"/>
</dbReference>
<dbReference type="PANTHER" id="PTHR30055">
    <property type="entry name" value="HTH-TYPE TRANSCRIPTIONAL REGULATOR RUTR"/>
    <property type="match status" value="1"/>
</dbReference>
<dbReference type="InterPro" id="IPR039536">
    <property type="entry name" value="TetR_C_Proteobacteria"/>
</dbReference>
<feature type="domain" description="HTH tetR-type" evidence="4">
    <location>
        <begin position="20"/>
        <end position="80"/>
    </location>
</feature>
<keyword evidence="1 2" id="KW-0238">DNA-binding</keyword>
<evidence type="ECO:0000256" key="1">
    <source>
        <dbReference type="ARBA" id="ARBA00023125"/>
    </source>
</evidence>
<accession>A0ABT2J375</accession>
<dbReference type="InterPro" id="IPR009057">
    <property type="entry name" value="Homeodomain-like_sf"/>
</dbReference>
<dbReference type="Pfam" id="PF14246">
    <property type="entry name" value="TetR_C_7"/>
    <property type="match status" value="1"/>
</dbReference>
<dbReference type="PRINTS" id="PR00455">
    <property type="entry name" value="HTHTETR"/>
</dbReference>
<dbReference type="Gene3D" id="1.10.357.10">
    <property type="entry name" value="Tetracycline Repressor, domain 2"/>
    <property type="match status" value="1"/>
</dbReference>
<dbReference type="Proteomes" id="UP001156441">
    <property type="component" value="Unassembled WGS sequence"/>
</dbReference>
<dbReference type="PROSITE" id="PS50977">
    <property type="entry name" value="HTH_TETR_2"/>
    <property type="match status" value="1"/>
</dbReference>
<dbReference type="SUPFAM" id="SSF46689">
    <property type="entry name" value="Homeodomain-like"/>
    <property type="match status" value="1"/>
</dbReference>
<evidence type="ECO:0000313" key="6">
    <source>
        <dbReference type="Proteomes" id="UP001156441"/>
    </source>
</evidence>
<dbReference type="SUPFAM" id="SSF48498">
    <property type="entry name" value="Tetracyclin repressor-like, C-terminal domain"/>
    <property type="match status" value="1"/>
</dbReference>
<comment type="caution">
    <text evidence="5">The sequence shown here is derived from an EMBL/GenBank/DDBJ whole genome shotgun (WGS) entry which is preliminary data.</text>
</comment>
<dbReference type="InterPro" id="IPR036271">
    <property type="entry name" value="Tet_transcr_reg_TetR-rel_C_sf"/>
</dbReference>
<name>A0ABT2J375_9PSEU</name>
<protein>
    <submittedName>
        <fullName evidence="5">TetR/AcrR family transcriptional regulator</fullName>
    </submittedName>
</protein>
<gene>
    <name evidence="5" type="ORF">JT362_03690</name>
</gene>
<dbReference type="Pfam" id="PF00440">
    <property type="entry name" value="TetR_N"/>
    <property type="match status" value="1"/>
</dbReference>
<dbReference type="InterPro" id="IPR001647">
    <property type="entry name" value="HTH_TetR"/>
</dbReference>
<evidence type="ECO:0000256" key="3">
    <source>
        <dbReference type="SAM" id="MobiDB-lite"/>
    </source>
</evidence>
<keyword evidence="6" id="KW-1185">Reference proteome</keyword>
<organism evidence="5 6">
    <name type="scientific">Actinophytocola gossypii</name>
    <dbReference type="NCBI Taxonomy" id="2812003"/>
    <lineage>
        <taxon>Bacteria</taxon>
        <taxon>Bacillati</taxon>
        <taxon>Actinomycetota</taxon>
        <taxon>Actinomycetes</taxon>
        <taxon>Pseudonocardiales</taxon>
        <taxon>Pseudonocardiaceae</taxon>
    </lineage>
</organism>
<dbReference type="RefSeq" id="WP_260189574.1">
    <property type="nucleotide sequence ID" value="NZ_JAFFZE010000004.1"/>
</dbReference>
<reference evidence="5 6" key="1">
    <citation type="submission" date="2021-02" db="EMBL/GenBank/DDBJ databases">
        <title>Actinophytocola xerophila sp. nov., isolated from soil of cotton cropping field.</title>
        <authorList>
            <person name="Huang R."/>
            <person name="Chen X."/>
            <person name="Ge X."/>
            <person name="Liu W."/>
        </authorList>
    </citation>
    <scope>NUCLEOTIDE SEQUENCE [LARGE SCALE GENOMIC DNA]</scope>
    <source>
        <strain evidence="5 6">S1-96</strain>
    </source>
</reference>
<sequence length="195" mass="21715">MTEQQAGARKRGRPTEVERAQRRDEVLDAAVRLFGAGGFQRVSLDDIASEAHVTKRTIYKYFGDRNDIFLAAVERLRQRTLTLTPDDHPSLIDLAASIVHGLHSDEAIALHRLMIAEAHRFPELADRFYRDGPESYIRAIATALPEVVADRAEHLFALLLGEPHRRRLLGLSAAPTYDQARAQASAVLKTIGALD</sequence>
<evidence type="ECO:0000259" key="4">
    <source>
        <dbReference type="PROSITE" id="PS50977"/>
    </source>
</evidence>